<protein>
    <recommendedName>
        <fullName evidence="6">S-protein homolog</fullName>
    </recommendedName>
</protein>
<dbReference type="GO" id="GO:0005576">
    <property type="term" value="C:extracellular region"/>
    <property type="evidence" value="ECO:0007669"/>
    <property type="project" value="UniProtKB-SubCell"/>
</dbReference>
<comment type="similarity">
    <text evidence="2 6">Belongs to the plant self-incompatibility (S1) protein family.</text>
</comment>
<keyword evidence="5 6" id="KW-0732">Signal</keyword>
<feature type="chain" id="PRO_5040532395" description="S-protein homolog" evidence="6">
    <location>
        <begin position="34"/>
        <end position="154"/>
    </location>
</feature>
<proteinExistence type="inferred from homology"/>
<dbReference type="AlphaFoldDB" id="A0A9P0ZK06"/>
<dbReference type="GO" id="GO:0060320">
    <property type="term" value="P:rejection of self pollen"/>
    <property type="evidence" value="ECO:0007669"/>
    <property type="project" value="UniProtKB-KW"/>
</dbReference>
<dbReference type="Proteomes" id="UP001152484">
    <property type="component" value="Unassembled WGS sequence"/>
</dbReference>
<evidence type="ECO:0000256" key="6">
    <source>
        <dbReference type="RuleBase" id="RU367044"/>
    </source>
</evidence>
<dbReference type="InterPro" id="IPR010264">
    <property type="entry name" value="Self-incomp_S1"/>
</dbReference>
<comment type="caution">
    <text evidence="7">The sequence shown here is derived from an EMBL/GenBank/DDBJ whole genome shotgun (WGS) entry which is preliminary data.</text>
</comment>
<comment type="subcellular location">
    <subcellularLocation>
        <location evidence="1 6">Secreted</location>
    </subcellularLocation>
</comment>
<organism evidence="7 8">
    <name type="scientific">Cuscuta europaea</name>
    <name type="common">European dodder</name>
    <dbReference type="NCBI Taxonomy" id="41803"/>
    <lineage>
        <taxon>Eukaryota</taxon>
        <taxon>Viridiplantae</taxon>
        <taxon>Streptophyta</taxon>
        <taxon>Embryophyta</taxon>
        <taxon>Tracheophyta</taxon>
        <taxon>Spermatophyta</taxon>
        <taxon>Magnoliopsida</taxon>
        <taxon>eudicotyledons</taxon>
        <taxon>Gunneridae</taxon>
        <taxon>Pentapetalae</taxon>
        <taxon>asterids</taxon>
        <taxon>lamiids</taxon>
        <taxon>Solanales</taxon>
        <taxon>Convolvulaceae</taxon>
        <taxon>Cuscuteae</taxon>
        <taxon>Cuscuta</taxon>
        <taxon>Cuscuta subgen. Cuscuta</taxon>
    </lineage>
</organism>
<evidence type="ECO:0000256" key="4">
    <source>
        <dbReference type="ARBA" id="ARBA00022525"/>
    </source>
</evidence>
<evidence type="ECO:0000256" key="3">
    <source>
        <dbReference type="ARBA" id="ARBA00022471"/>
    </source>
</evidence>
<evidence type="ECO:0000313" key="8">
    <source>
        <dbReference type="Proteomes" id="UP001152484"/>
    </source>
</evidence>
<reference evidence="7" key="1">
    <citation type="submission" date="2022-07" db="EMBL/GenBank/DDBJ databases">
        <authorList>
            <person name="Macas J."/>
            <person name="Novak P."/>
            <person name="Neumann P."/>
        </authorList>
    </citation>
    <scope>NUCLEOTIDE SEQUENCE</scope>
</reference>
<gene>
    <name evidence="7" type="ORF">CEURO_LOCUS15614</name>
</gene>
<name>A0A9P0ZK06_CUSEU</name>
<evidence type="ECO:0000313" key="7">
    <source>
        <dbReference type="EMBL" id="CAH9101942.1"/>
    </source>
</evidence>
<keyword evidence="8" id="KW-1185">Reference proteome</keyword>
<evidence type="ECO:0000256" key="5">
    <source>
        <dbReference type="ARBA" id="ARBA00022729"/>
    </source>
</evidence>
<evidence type="ECO:0000256" key="1">
    <source>
        <dbReference type="ARBA" id="ARBA00004613"/>
    </source>
</evidence>
<dbReference type="Pfam" id="PF05938">
    <property type="entry name" value="Self-incomp_S1"/>
    <property type="match status" value="1"/>
</dbReference>
<accession>A0A9P0ZK06</accession>
<keyword evidence="3 6" id="KW-0713">Self-incompatibility</keyword>
<dbReference type="PANTHER" id="PTHR31232">
    <property type="match status" value="1"/>
</dbReference>
<dbReference type="EMBL" id="CAMAPE010000038">
    <property type="protein sequence ID" value="CAH9101942.1"/>
    <property type="molecule type" value="Genomic_DNA"/>
</dbReference>
<feature type="signal peptide" evidence="6">
    <location>
        <begin position="1"/>
        <end position="33"/>
    </location>
</feature>
<sequence>MSWPPRKPNFYSSSIVLLLCFAITITDLQGVSARNKKKVVRIVDMIPTYNPVQPPRILYLHCQSHSDDLGVWDLTENKGYQFYFRTNFWGTTLFWCTFTWGKKDQSIAVYDDKDSSCDGERYCNWHLKTDGLYFAKGEFPSESDFTKKADWKDI</sequence>
<keyword evidence="4 6" id="KW-0964">Secreted</keyword>
<dbReference type="OrthoDB" id="1305517at2759"/>
<evidence type="ECO:0000256" key="2">
    <source>
        <dbReference type="ARBA" id="ARBA00005581"/>
    </source>
</evidence>
<dbReference type="PANTHER" id="PTHR31232:SF155">
    <property type="entry name" value="PLANT SELF-INCOMPATIBILITY PROTEIN S1 FAMILY"/>
    <property type="match status" value="1"/>
</dbReference>